<evidence type="ECO:0008006" key="3">
    <source>
        <dbReference type="Google" id="ProtNLM"/>
    </source>
</evidence>
<dbReference type="GeneID" id="27337070"/>
<dbReference type="PANTHER" id="PTHR42905:SF16">
    <property type="entry name" value="CARBOXYPHOSPHONOENOLPYRUVATE PHOSPHONOMUTASE-LIKE PROTEIN (AFU_ORTHOLOGUE AFUA_5G07230)"/>
    <property type="match status" value="1"/>
</dbReference>
<dbReference type="HOGENOM" id="CLU_027389_2_0_1"/>
<dbReference type="InterPro" id="IPR040442">
    <property type="entry name" value="Pyrv_kinase-like_dom_sf"/>
</dbReference>
<dbReference type="CDD" id="cd00377">
    <property type="entry name" value="ICL_PEPM"/>
    <property type="match status" value="1"/>
</dbReference>
<dbReference type="Gene3D" id="3.20.20.60">
    <property type="entry name" value="Phosphoenolpyruvate-binding domains"/>
    <property type="match status" value="1"/>
</dbReference>
<dbReference type="STRING" id="91928.A0A0D2BNK0"/>
<evidence type="ECO:0000313" key="2">
    <source>
        <dbReference type="Proteomes" id="UP000053328"/>
    </source>
</evidence>
<dbReference type="VEuPathDB" id="FungiDB:PV08_09987"/>
<organism evidence="1 2">
    <name type="scientific">Exophiala spinifera</name>
    <dbReference type="NCBI Taxonomy" id="91928"/>
    <lineage>
        <taxon>Eukaryota</taxon>
        <taxon>Fungi</taxon>
        <taxon>Dikarya</taxon>
        <taxon>Ascomycota</taxon>
        <taxon>Pezizomycotina</taxon>
        <taxon>Eurotiomycetes</taxon>
        <taxon>Chaetothyriomycetidae</taxon>
        <taxon>Chaetothyriales</taxon>
        <taxon>Herpotrichiellaceae</taxon>
        <taxon>Exophiala</taxon>
    </lineage>
</organism>
<accession>A0A0D2BNK0</accession>
<dbReference type="PANTHER" id="PTHR42905">
    <property type="entry name" value="PHOSPHOENOLPYRUVATE CARBOXYLASE"/>
    <property type="match status" value="1"/>
</dbReference>
<dbReference type="AlphaFoldDB" id="A0A0D2BNK0"/>
<dbReference type="Proteomes" id="UP000053328">
    <property type="component" value="Unassembled WGS sequence"/>
</dbReference>
<keyword evidence="2" id="KW-1185">Reference proteome</keyword>
<dbReference type="EMBL" id="KN847498">
    <property type="protein sequence ID" value="KIW12709.1"/>
    <property type="molecule type" value="Genomic_DNA"/>
</dbReference>
<protein>
    <recommendedName>
        <fullName evidence="3">PEP phosphonomutase</fullName>
    </recommendedName>
</protein>
<sequence>MAKSPEELNQLARRLKSFHVSGQPLILTNVYDACTAKLISSLPSTRAVATASYAIASSIGIDDENTMSLRDNLVGVKRVATGLRNAGKAESLPLSADLQDGYSDPAESIKQVIEIGVVGCNIEDVDNSVQPPKLRTLEEAKSRIADAVRGAKEAGVPDFVVNARTDVLGFGGTIDDVVERGHAYLKAGATTVFVWGVMKRVITEKEVRDLVERLDGKLAVLAQGLPIETLQQCGVSRISIGPTLLMKALNLVEREAMAILEGKEWSMG</sequence>
<dbReference type="RefSeq" id="XP_016232925.1">
    <property type="nucleotide sequence ID" value="XM_016384302.1"/>
</dbReference>
<dbReference type="InterPro" id="IPR039556">
    <property type="entry name" value="ICL/PEPM"/>
</dbReference>
<dbReference type="Pfam" id="PF13714">
    <property type="entry name" value="PEP_mutase"/>
    <property type="match status" value="1"/>
</dbReference>
<reference evidence="1 2" key="1">
    <citation type="submission" date="2015-01" db="EMBL/GenBank/DDBJ databases">
        <title>The Genome Sequence of Exophiala spinifera CBS89968.</title>
        <authorList>
            <consortium name="The Broad Institute Genomics Platform"/>
            <person name="Cuomo C."/>
            <person name="de Hoog S."/>
            <person name="Gorbushina A."/>
            <person name="Stielow B."/>
            <person name="Teixiera M."/>
            <person name="Abouelleil A."/>
            <person name="Chapman S.B."/>
            <person name="Priest M."/>
            <person name="Young S.K."/>
            <person name="Wortman J."/>
            <person name="Nusbaum C."/>
            <person name="Birren B."/>
        </authorList>
    </citation>
    <scope>NUCLEOTIDE SEQUENCE [LARGE SCALE GENOMIC DNA]</scope>
    <source>
        <strain evidence="1 2">CBS 89968</strain>
    </source>
</reference>
<proteinExistence type="predicted"/>
<evidence type="ECO:0000313" key="1">
    <source>
        <dbReference type="EMBL" id="KIW12709.1"/>
    </source>
</evidence>
<dbReference type="SUPFAM" id="SSF51621">
    <property type="entry name" value="Phosphoenolpyruvate/pyruvate domain"/>
    <property type="match status" value="1"/>
</dbReference>
<dbReference type="InterPro" id="IPR015813">
    <property type="entry name" value="Pyrv/PenolPyrv_kinase-like_dom"/>
</dbReference>
<dbReference type="GO" id="GO:0003824">
    <property type="term" value="F:catalytic activity"/>
    <property type="evidence" value="ECO:0007669"/>
    <property type="project" value="InterPro"/>
</dbReference>
<name>A0A0D2BNK0_9EURO</name>
<gene>
    <name evidence="1" type="ORF">PV08_09987</name>
</gene>
<dbReference type="OrthoDB" id="429143at2759"/>